<evidence type="ECO:0000313" key="8">
    <source>
        <dbReference type="EMBL" id="AEH24976.1"/>
    </source>
</evidence>
<dbReference type="HOGENOM" id="CLU_045011_8_3_2"/>
<dbReference type="PANTHER" id="PTHR46470">
    <property type="entry name" value="N-ACYLNEURAMINATE-9-PHOSPHATASE"/>
    <property type="match status" value="1"/>
</dbReference>
<dbReference type="GO" id="GO:0046872">
    <property type="term" value="F:metal ion binding"/>
    <property type="evidence" value="ECO:0007669"/>
    <property type="project" value="UniProtKB-KW"/>
</dbReference>
<evidence type="ECO:0000256" key="1">
    <source>
        <dbReference type="ARBA" id="ARBA00001946"/>
    </source>
</evidence>
<comment type="similarity">
    <text evidence="3">Belongs to the HAD-like hydrolase superfamily.</text>
</comment>
<dbReference type="GO" id="GO:0016791">
    <property type="term" value="F:phosphatase activity"/>
    <property type="evidence" value="ECO:0007669"/>
    <property type="project" value="TreeGrafter"/>
</dbReference>
<gene>
    <name evidence="8" type="ordered locus">PYCH_13040</name>
</gene>
<dbReference type="GeneID" id="10837876"/>
<dbReference type="PROSITE" id="PS01228">
    <property type="entry name" value="COF_1"/>
    <property type="match status" value="1"/>
</dbReference>
<sequence>MVRVILFDIDGTLLSERPLVMLFLPQVYAEIARRMGVSRGEARRIFLREVERRHGTYEWHDWNFFFKLFGLSLRFEELLKKYPHKIEVFPGVQETLKQLSKEYKLGIVTSGPEYQRLKLRLAGLLEFFDAVVTRDDAHAIKPEPRIFLTALKALNAKPEETVMVGDSLEQDILGAKALGMRAVWVNREGEKGYNLPDAEIKTFSELPKVLGWLQ</sequence>
<evidence type="ECO:0000313" key="9">
    <source>
        <dbReference type="Proteomes" id="UP000008386"/>
    </source>
</evidence>
<keyword evidence="6 8" id="KW-0378">Hydrolase</keyword>
<dbReference type="STRING" id="529709.PYCH_13040"/>
<dbReference type="SFLD" id="SFLDG01135">
    <property type="entry name" value="C1.5.6:_HAD__Beta-PGM__Phospha"/>
    <property type="match status" value="1"/>
</dbReference>
<dbReference type="NCBIfam" id="TIGR01549">
    <property type="entry name" value="HAD-SF-IA-v1"/>
    <property type="match status" value="1"/>
</dbReference>
<protein>
    <recommendedName>
        <fullName evidence="4">Glyceraldehyde 3-phosphate phosphatase</fullName>
    </recommendedName>
</protein>
<dbReference type="EMBL" id="CP002779">
    <property type="protein sequence ID" value="AEH24976.1"/>
    <property type="molecule type" value="Genomic_DNA"/>
</dbReference>
<dbReference type="GO" id="GO:0044281">
    <property type="term" value="P:small molecule metabolic process"/>
    <property type="evidence" value="ECO:0007669"/>
    <property type="project" value="UniProtKB-ARBA"/>
</dbReference>
<dbReference type="NCBIfam" id="TIGR01662">
    <property type="entry name" value="HAD-SF-IIIA"/>
    <property type="match status" value="1"/>
</dbReference>
<evidence type="ECO:0000256" key="3">
    <source>
        <dbReference type="ARBA" id="ARBA00007958"/>
    </source>
</evidence>
<comment type="cofactor">
    <cofactor evidence="1">
        <name>Mg(2+)</name>
        <dbReference type="ChEBI" id="CHEBI:18420"/>
    </cofactor>
</comment>
<dbReference type="AlphaFoldDB" id="F8AFL0"/>
<evidence type="ECO:0000256" key="4">
    <source>
        <dbReference type="ARBA" id="ARBA00019531"/>
    </source>
</evidence>
<dbReference type="NCBIfam" id="TIGR01509">
    <property type="entry name" value="HAD-SF-IA-v3"/>
    <property type="match status" value="1"/>
</dbReference>
<dbReference type="InterPro" id="IPR023214">
    <property type="entry name" value="HAD_sf"/>
</dbReference>
<dbReference type="SUPFAM" id="SSF56784">
    <property type="entry name" value="HAD-like"/>
    <property type="match status" value="1"/>
</dbReference>
<dbReference type="SFLD" id="SFLDS00003">
    <property type="entry name" value="Haloacid_Dehalogenase"/>
    <property type="match status" value="1"/>
</dbReference>
<dbReference type="KEGG" id="pya:PYCH_13040"/>
<evidence type="ECO:0000256" key="7">
    <source>
        <dbReference type="ARBA" id="ARBA00022842"/>
    </source>
</evidence>
<dbReference type="InterPro" id="IPR036412">
    <property type="entry name" value="HAD-like_sf"/>
</dbReference>
<dbReference type="OrthoDB" id="31229at2157"/>
<evidence type="ECO:0000256" key="5">
    <source>
        <dbReference type="ARBA" id="ARBA00022723"/>
    </source>
</evidence>
<dbReference type="PANTHER" id="PTHR46470:SF2">
    <property type="entry name" value="GLYCERALDEHYDE 3-PHOSPHATE PHOSPHATASE"/>
    <property type="match status" value="1"/>
</dbReference>
<keyword evidence="9" id="KW-1185">Reference proteome</keyword>
<organism evidence="8 9">
    <name type="scientific">Pyrococcus yayanosii (strain CH1 / JCM 16557)</name>
    <dbReference type="NCBI Taxonomy" id="529709"/>
    <lineage>
        <taxon>Archaea</taxon>
        <taxon>Methanobacteriati</taxon>
        <taxon>Methanobacteriota</taxon>
        <taxon>Thermococci</taxon>
        <taxon>Thermococcales</taxon>
        <taxon>Thermococcaceae</taxon>
        <taxon>Pyrococcus</taxon>
    </lineage>
</organism>
<dbReference type="InterPro" id="IPR051400">
    <property type="entry name" value="HAD-like_hydrolase"/>
</dbReference>
<dbReference type="Pfam" id="PF00702">
    <property type="entry name" value="Hydrolase"/>
    <property type="match status" value="1"/>
</dbReference>
<dbReference type="InterPro" id="IPR006439">
    <property type="entry name" value="HAD-SF_hydro_IA"/>
</dbReference>
<dbReference type="InterPro" id="IPR011950">
    <property type="entry name" value="HAD-SF_hydro_IA_CTE7"/>
</dbReference>
<dbReference type="Gene3D" id="1.10.150.520">
    <property type="match status" value="1"/>
</dbReference>
<dbReference type="Proteomes" id="UP000008386">
    <property type="component" value="Chromosome"/>
</dbReference>
<dbReference type="eggNOG" id="arCOG02291">
    <property type="taxonomic scope" value="Archaea"/>
</dbReference>
<comment type="function">
    <text evidence="2">Catalyzes the dephosphorylation of D,L-glyceraldehyde 3-phosphate in vitro.</text>
</comment>
<evidence type="ECO:0000256" key="6">
    <source>
        <dbReference type="ARBA" id="ARBA00022801"/>
    </source>
</evidence>
<dbReference type="InterPro" id="IPR006549">
    <property type="entry name" value="HAD-SF_hydro_IIIA"/>
</dbReference>
<keyword evidence="7" id="KW-0460">Magnesium</keyword>
<name>F8AFL0_PYRYC</name>
<dbReference type="SFLD" id="SFLDG01129">
    <property type="entry name" value="C1.5:_HAD__Beta-PGM__Phosphata"/>
    <property type="match status" value="1"/>
</dbReference>
<dbReference type="Gene3D" id="3.40.50.1000">
    <property type="entry name" value="HAD superfamily/HAD-like"/>
    <property type="match status" value="1"/>
</dbReference>
<dbReference type="RefSeq" id="WP_013906032.1">
    <property type="nucleotide sequence ID" value="NC_015680.1"/>
</dbReference>
<accession>F8AFL0</accession>
<proteinExistence type="inferred from homology"/>
<dbReference type="PRINTS" id="PR00413">
    <property type="entry name" value="HADHALOGNASE"/>
</dbReference>
<dbReference type="NCBIfam" id="TIGR02253">
    <property type="entry name" value="CTE7"/>
    <property type="match status" value="1"/>
</dbReference>
<keyword evidence="5" id="KW-0479">Metal-binding</keyword>
<reference evidence="8 9" key="1">
    <citation type="journal article" date="2011" name="J. Bacteriol.">
        <title>Complete genome sequence of the obligate piezophilic hyperthermophilic archaeon Pyrococcus yayanosii CH1.</title>
        <authorList>
            <person name="Jun X."/>
            <person name="Lupeng L."/>
            <person name="Minjuan X."/>
            <person name="Oger P."/>
            <person name="Fengping W."/>
            <person name="Jebbar M."/>
            <person name="Xiang X."/>
        </authorList>
    </citation>
    <scope>NUCLEOTIDE SEQUENCE [LARGE SCALE GENOMIC DNA]</scope>
    <source>
        <strain evidence="9">CH1 / JCM 16557</strain>
    </source>
</reference>
<evidence type="ECO:0000256" key="2">
    <source>
        <dbReference type="ARBA" id="ARBA00003513"/>
    </source>
</evidence>